<dbReference type="SUPFAM" id="SSF56784">
    <property type="entry name" value="HAD-like"/>
    <property type="match status" value="1"/>
</dbReference>
<dbReference type="InterPro" id="IPR006439">
    <property type="entry name" value="HAD-SF_hydro_IA"/>
</dbReference>
<dbReference type="InterPro" id="IPR023198">
    <property type="entry name" value="PGP-like_dom2"/>
</dbReference>
<dbReference type="NCBIfam" id="TIGR01509">
    <property type="entry name" value="HAD-SF-IA-v3"/>
    <property type="match status" value="1"/>
</dbReference>
<dbReference type="SFLD" id="SFLDS00003">
    <property type="entry name" value="Haloacid_Dehalogenase"/>
    <property type="match status" value="1"/>
</dbReference>
<reference evidence="1 2" key="1">
    <citation type="submission" date="2016-08" db="EMBL/GenBank/DDBJ databases">
        <title>Candidatus Dactylopiibacterium carminicum genome sequence.</title>
        <authorList>
            <person name="Ramirez-Puebla S.T."/>
            <person name="Ormeno-Orrillo E."/>
            <person name="Vera-Ponce De Leon A."/>
            <person name="Luis L."/>
            <person name="Sanchez-Flores A."/>
            <person name="Monica R."/>
            <person name="Martinez-Romero E."/>
        </authorList>
    </citation>
    <scope>NUCLEOTIDE SEQUENCE [LARGE SCALE GENOMIC DNA]</scope>
    <source>
        <strain evidence="1">END1</strain>
    </source>
</reference>
<dbReference type="EMBL" id="MDUX01000018">
    <property type="protein sequence ID" value="KAF7599558.1"/>
    <property type="molecule type" value="Genomic_DNA"/>
</dbReference>
<dbReference type="Proteomes" id="UP000623509">
    <property type="component" value="Unassembled WGS sequence"/>
</dbReference>
<comment type="caution">
    <text evidence="1">The sequence shown here is derived from an EMBL/GenBank/DDBJ whole genome shotgun (WGS) entry which is preliminary data.</text>
</comment>
<name>A0ABQ7HQW4_9RHOO</name>
<evidence type="ECO:0000313" key="1">
    <source>
        <dbReference type="EMBL" id="KAF7599558.1"/>
    </source>
</evidence>
<dbReference type="SFLD" id="SFLDG01129">
    <property type="entry name" value="C1.5:_HAD__Beta-PGM__Phosphata"/>
    <property type="match status" value="1"/>
</dbReference>
<dbReference type="Gene3D" id="3.40.50.1000">
    <property type="entry name" value="HAD superfamily/HAD-like"/>
    <property type="match status" value="1"/>
</dbReference>
<dbReference type="PANTHER" id="PTHR18901:SF38">
    <property type="entry name" value="PSEUDOURIDINE-5'-PHOSPHATASE"/>
    <property type="match status" value="1"/>
</dbReference>
<dbReference type="InterPro" id="IPR036412">
    <property type="entry name" value="HAD-like_sf"/>
</dbReference>
<sequence length="251" mass="27689">MALHRRMPCLHFCRLPTPDSRLPTPDSRLPMFTLSLPRAVIFDMDGTLLDSERVALDCFAQAAQAIGAPWREEVGLSLVGLNARDSDRRILAAFGEDFPIAALRHAFDERYEDAIVRGAIPLKPYVRELFDYLDARRIPCAVATSTRRTRAETKLARAGLLPRFRALACGDEVRHGKPAPDIFELAARHLGVEPRHCLALEDSNAGVRSAVSASMPVVMLLDLLRPDADICRLGVACADSLKDVLLALQRA</sequence>
<accession>A0ABQ7HQW4</accession>
<dbReference type="Pfam" id="PF00702">
    <property type="entry name" value="Hydrolase"/>
    <property type="match status" value="1"/>
</dbReference>
<dbReference type="InterPro" id="IPR023214">
    <property type="entry name" value="HAD_sf"/>
</dbReference>
<dbReference type="PRINTS" id="PR00413">
    <property type="entry name" value="HADHALOGNASE"/>
</dbReference>
<dbReference type="PANTHER" id="PTHR18901">
    <property type="entry name" value="2-DEOXYGLUCOSE-6-PHOSPHATE PHOSPHATASE 2"/>
    <property type="match status" value="1"/>
</dbReference>
<protein>
    <submittedName>
        <fullName evidence="1">HAD family phosphatase</fullName>
    </submittedName>
</protein>
<proteinExistence type="predicted"/>
<evidence type="ECO:0000313" key="2">
    <source>
        <dbReference type="Proteomes" id="UP000623509"/>
    </source>
</evidence>
<dbReference type="Gene3D" id="1.10.150.240">
    <property type="entry name" value="Putative phosphatase, domain 2"/>
    <property type="match status" value="1"/>
</dbReference>
<organism evidence="1 2">
    <name type="scientific">Candidatus Dactylopiibacterium carminicum</name>
    <dbReference type="NCBI Taxonomy" id="857335"/>
    <lineage>
        <taxon>Bacteria</taxon>
        <taxon>Pseudomonadati</taxon>
        <taxon>Pseudomonadota</taxon>
        <taxon>Betaproteobacteria</taxon>
        <taxon>Rhodocyclales</taxon>
        <taxon>Rhodocyclaceae</taxon>
        <taxon>Candidatus Dactylopiibacterium</taxon>
    </lineage>
</organism>
<keyword evidence="2" id="KW-1185">Reference proteome</keyword>
<gene>
    <name evidence="1" type="ORF">BGI27_07250</name>
</gene>